<evidence type="ECO:0000256" key="2">
    <source>
        <dbReference type="ARBA" id="ARBA00010687"/>
    </source>
</evidence>
<dbReference type="PANTHER" id="PTHR34983">
    <property type="entry name" value="ARABINOGALACTAN ENDO-BETA-1,4-GALACTANASE A"/>
    <property type="match status" value="1"/>
</dbReference>
<gene>
    <name evidence="7" type="ORF">LQ327_22725</name>
</gene>
<dbReference type="RefSeq" id="WP_230738046.1">
    <property type="nucleotide sequence ID" value="NZ_JAJNDB010000005.1"/>
</dbReference>
<dbReference type="Pfam" id="PF07745">
    <property type="entry name" value="Glyco_hydro_53"/>
    <property type="match status" value="1"/>
</dbReference>
<proteinExistence type="inferred from homology"/>
<evidence type="ECO:0000313" key="8">
    <source>
        <dbReference type="Proteomes" id="UP001199469"/>
    </source>
</evidence>
<keyword evidence="8" id="KW-1185">Reference proteome</keyword>
<comment type="similarity">
    <text evidence="2 6">Belongs to the glycosyl hydrolase 53 family.</text>
</comment>
<name>A0ABS8PE52_9PSEU</name>
<comment type="caution">
    <text evidence="7">The sequence shown here is derived from an EMBL/GenBank/DDBJ whole genome shotgun (WGS) entry which is preliminary data.</text>
</comment>
<organism evidence="7 8">
    <name type="scientific">Actinomycetospora endophytica</name>
    <dbReference type="NCBI Taxonomy" id="2291215"/>
    <lineage>
        <taxon>Bacteria</taxon>
        <taxon>Bacillati</taxon>
        <taxon>Actinomycetota</taxon>
        <taxon>Actinomycetes</taxon>
        <taxon>Pseudonocardiales</taxon>
        <taxon>Pseudonocardiaceae</taxon>
        <taxon>Actinomycetospora</taxon>
    </lineage>
</organism>
<dbReference type="EC" id="3.2.1.89" evidence="3 6"/>
<dbReference type="InterPro" id="IPR017853">
    <property type="entry name" value="GH"/>
</dbReference>
<comment type="catalytic activity">
    <reaction evidence="1 6">
        <text>The enzyme specifically hydrolyzes (1-&gt;4)-beta-D-galactosidic linkages in type I arabinogalactans.</text>
        <dbReference type="EC" id="3.2.1.89"/>
    </reaction>
</comment>
<sequence length="372" mass="40127">MTLLTVLLIGVIVLTVSTAAAIAKDARSGPLRIRGADISFTLQEERAGTVYRDGGSAAPIERILADHGATDVRIRVWVDPPSGSSDLATALTIARRAHDAGLAVILDLHYSDTWADHQRQETPSRWRGLDLPDLAGVVQTYTRETLAAFDRQGTPVDVVQVGNEISHGMLWPTGWVGPGDDADWSAFLTLLRAGVRGAHEGAPRARVMLHVDTGGDAVATSRFVDHVDAAGIRFDVIGLSYYPFWNGSLDQLSRTLDGLVDRYHRDVLVAETAYPWTLEQGDHLQNIVTSANQLPDGARFPPTPQGQAAYYEALRAVVANVPGGHGLGFLAWEPDWLPPVGWASGEGNHYANLSMFSWDGNGLPSLKSFAAP</sequence>
<evidence type="ECO:0000256" key="6">
    <source>
        <dbReference type="RuleBase" id="RU361192"/>
    </source>
</evidence>
<evidence type="ECO:0000256" key="5">
    <source>
        <dbReference type="ARBA" id="ARBA00023295"/>
    </source>
</evidence>
<dbReference type="SUPFAM" id="SSF51445">
    <property type="entry name" value="(Trans)glycosidases"/>
    <property type="match status" value="1"/>
</dbReference>
<accession>A0ABS8PE52</accession>
<evidence type="ECO:0000256" key="3">
    <source>
        <dbReference type="ARBA" id="ARBA00012556"/>
    </source>
</evidence>
<evidence type="ECO:0000256" key="4">
    <source>
        <dbReference type="ARBA" id="ARBA00022801"/>
    </source>
</evidence>
<dbReference type="InterPro" id="IPR011683">
    <property type="entry name" value="Glyco_hydro_53"/>
</dbReference>
<protein>
    <recommendedName>
        <fullName evidence="3 6">Arabinogalactan endo-beta-1,4-galactanase</fullName>
        <ecNumber evidence="3 6">3.2.1.89</ecNumber>
    </recommendedName>
</protein>
<evidence type="ECO:0000256" key="1">
    <source>
        <dbReference type="ARBA" id="ARBA00001695"/>
    </source>
</evidence>
<dbReference type="EMBL" id="JAJNDB010000005">
    <property type="protein sequence ID" value="MCD2196192.1"/>
    <property type="molecule type" value="Genomic_DNA"/>
</dbReference>
<dbReference type="PANTHER" id="PTHR34983:SF1">
    <property type="entry name" value="ARABINOGALACTAN ENDO-BETA-1,4-GALACTANASE A"/>
    <property type="match status" value="1"/>
</dbReference>
<dbReference type="Gene3D" id="3.20.20.80">
    <property type="entry name" value="Glycosidases"/>
    <property type="match status" value="1"/>
</dbReference>
<keyword evidence="4 6" id="KW-0378">Hydrolase</keyword>
<evidence type="ECO:0000313" key="7">
    <source>
        <dbReference type="EMBL" id="MCD2196192.1"/>
    </source>
</evidence>
<dbReference type="Proteomes" id="UP001199469">
    <property type="component" value="Unassembled WGS sequence"/>
</dbReference>
<reference evidence="7 8" key="1">
    <citation type="submission" date="2021-11" db="EMBL/GenBank/DDBJ databases">
        <title>Draft genome sequence of Actinomycetospora sp. SF1 isolated from the rhizosphere soil.</title>
        <authorList>
            <person name="Duangmal K."/>
            <person name="Chantavorakit T."/>
        </authorList>
    </citation>
    <scope>NUCLEOTIDE SEQUENCE [LARGE SCALE GENOMIC DNA]</scope>
    <source>
        <strain evidence="7 8">TBRC 5722</strain>
    </source>
</reference>
<keyword evidence="5 6" id="KW-0326">Glycosidase</keyword>